<dbReference type="InterPro" id="IPR050807">
    <property type="entry name" value="TransReg_Diox_bact_type"/>
</dbReference>
<dbReference type="SMART" id="SM00530">
    <property type="entry name" value="HTH_XRE"/>
    <property type="match status" value="1"/>
</dbReference>
<dbReference type="SUPFAM" id="SSF47413">
    <property type="entry name" value="lambda repressor-like DNA-binding domains"/>
    <property type="match status" value="1"/>
</dbReference>
<evidence type="ECO:0000259" key="2">
    <source>
        <dbReference type="PROSITE" id="PS50943"/>
    </source>
</evidence>
<dbReference type="GO" id="GO:0003677">
    <property type="term" value="F:DNA binding"/>
    <property type="evidence" value="ECO:0007669"/>
    <property type="project" value="UniProtKB-KW"/>
</dbReference>
<organism evidence="3 4">
    <name type="scientific">Clostridium tertium</name>
    <dbReference type="NCBI Taxonomy" id="1559"/>
    <lineage>
        <taxon>Bacteria</taxon>
        <taxon>Bacillati</taxon>
        <taxon>Bacillota</taxon>
        <taxon>Clostridia</taxon>
        <taxon>Eubacteriales</taxon>
        <taxon>Clostridiaceae</taxon>
        <taxon>Clostridium</taxon>
    </lineage>
</organism>
<dbReference type="Gene3D" id="1.10.260.40">
    <property type="entry name" value="lambda repressor-like DNA-binding domains"/>
    <property type="match status" value="1"/>
</dbReference>
<dbReference type="PANTHER" id="PTHR46797">
    <property type="entry name" value="HTH-TYPE TRANSCRIPTIONAL REGULATOR"/>
    <property type="match status" value="1"/>
</dbReference>
<feature type="domain" description="HTH cro/C1-type" evidence="2">
    <location>
        <begin position="7"/>
        <end position="61"/>
    </location>
</feature>
<dbReference type="GO" id="GO:0003700">
    <property type="term" value="F:DNA-binding transcription factor activity"/>
    <property type="evidence" value="ECO:0007669"/>
    <property type="project" value="TreeGrafter"/>
</dbReference>
<dbReference type="PROSITE" id="PS50943">
    <property type="entry name" value="HTH_CROC1"/>
    <property type="match status" value="1"/>
</dbReference>
<dbReference type="InterPro" id="IPR010982">
    <property type="entry name" value="Lambda_DNA-bd_dom_sf"/>
</dbReference>
<dbReference type="Pfam" id="PF01381">
    <property type="entry name" value="HTH_3"/>
    <property type="match status" value="1"/>
</dbReference>
<keyword evidence="1" id="KW-0238">DNA-binding</keyword>
<gene>
    <name evidence="3" type="ORF">NE398_16085</name>
</gene>
<name>A0A9X4B3G5_9CLOT</name>
<dbReference type="CDD" id="cd00093">
    <property type="entry name" value="HTH_XRE"/>
    <property type="match status" value="1"/>
</dbReference>
<dbReference type="RefSeq" id="WP_272470587.1">
    <property type="nucleotide sequence ID" value="NZ_JAMRYU010000017.1"/>
</dbReference>
<protein>
    <submittedName>
        <fullName evidence="3">Helix-turn-helix domain-containing protein</fullName>
    </submittedName>
</protein>
<dbReference type="InterPro" id="IPR001387">
    <property type="entry name" value="Cro/C1-type_HTH"/>
</dbReference>
<dbReference type="PANTHER" id="PTHR46797:SF1">
    <property type="entry name" value="METHYLPHOSPHONATE SYNTHASE"/>
    <property type="match status" value="1"/>
</dbReference>
<dbReference type="Proteomes" id="UP001141183">
    <property type="component" value="Unassembled WGS sequence"/>
</dbReference>
<proteinExistence type="predicted"/>
<reference evidence="3" key="1">
    <citation type="submission" date="2022-05" db="EMBL/GenBank/DDBJ databases">
        <title>Draft genome sequence of Clostridium tertium strain CP3 isolated from Peru.</title>
        <authorList>
            <person name="Hurtado R."/>
            <person name="Lima L."/>
            <person name="Sousa T."/>
            <person name="Jaiswal A.K."/>
            <person name="Tiwari S."/>
            <person name="Maturrano L."/>
            <person name="Brenig B."/>
            <person name="Azevedo V."/>
        </authorList>
    </citation>
    <scope>NUCLEOTIDE SEQUENCE</scope>
    <source>
        <strain evidence="3">CP3</strain>
    </source>
</reference>
<evidence type="ECO:0000313" key="4">
    <source>
        <dbReference type="Proteomes" id="UP001141183"/>
    </source>
</evidence>
<dbReference type="AlphaFoldDB" id="A0A9X4B3G5"/>
<evidence type="ECO:0000256" key="1">
    <source>
        <dbReference type="ARBA" id="ARBA00023125"/>
    </source>
</evidence>
<evidence type="ECO:0000313" key="3">
    <source>
        <dbReference type="EMBL" id="MDC4241656.1"/>
    </source>
</evidence>
<accession>A0A9X4B3G5</accession>
<keyword evidence="4" id="KW-1185">Reference proteome</keyword>
<comment type="caution">
    <text evidence="3">The sequence shown here is derived from an EMBL/GenBank/DDBJ whole genome shotgun (WGS) entry which is preliminary data.</text>
</comment>
<dbReference type="EMBL" id="JAMRYU010000017">
    <property type="protein sequence ID" value="MDC4241656.1"/>
    <property type="molecule type" value="Genomic_DNA"/>
</dbReference>
<dbReference type="GO" id="GO:0005829">
    <property type="term" value="C:cytosol"/>
    <property type="evidence" value="ECO:0007669"/>
    <property type="project" value="TreeGrafter"/>
</dbReference>
<sequence>MEPHERLKSIRVDKGMTTYELADLTGIPQSTISKMENGKRKIETDSLQLLAKALKVPISTFFDDNNNELNTTAKSENEEKFHSDIIRIERARRKMPKDEQENMMKVLEAAFAKYFND</sequence>